<evidence type="ECO:0000259" key="1">
    <source>
        <dbReference type="Pfam" id="PF06985"/>
    </source>
</evidence>
<comment type="caution">
    <text evidence="2">The sequence shown here is derived from an EMBL/GenBank/DDBJ whole genome shotgun (WGS) entry which is preliminary data.</text>
</comment>
<evidence type="ECO:0000313" key="4">
    <source>
        <dbReference type="Proteomes" id="UP000447873"/>
    </source>
</evidence>
<dbReference type="PANTHER" id="PTHR10622">
    <property type="entry name" value="HET DOMAIN-CONTAINING PROTEIN"/>
    <property type="match status" value="1"/>
</dbReference>
<name>A0A8H3VAI8_VENIN</name>
<dbReference type="Pfam" id="PF06985">
    <property type="entry name" value="HET"/>
    <property type="match status" value="1"/>
</dbReference>
<protein>
    <recommendedName>
        <fullName evidence="1">Heterokaryon incompatibility domain-containing protein</fullName>
    </recommendedName>
</protein>
<dbReference type="AlphaFoldDB" id="A0A8H3VAI8"/>
<organism evidence="2 4">
    <name type="scientific">Venturia inaequalis</name>
    <name type="common">Apple scab fungus</name>
    <dbReference type="NCBI Taxonomy" id="5025"/>
    <lineage>
        <taxon>Eukaryota</taxon>
        <taxon>Fungi</taxon>
        <taxon>Dikarya</taxon>
        <taxon>Ascomycota</taxon>
        <taxon>Pezizomycotina</taxon>
        <taxon>Dothideomycetes</taxon>
        <taxon>Pleosporomycetidae</taxon>
        <taxon>Venturiales</taxon>
        <taxon>Venturiaceae</taxon>
        <taxon>Venturia</taxon>
    </lineage>
</organism>
<evidence type="ECO:0000313" key="3">
    <source>
        <dbReference type="EMBL" id="KAE9990771.1"/>
    </source>
</evidence>
<gene>
    <name evidence="3" type="ORF">EG327_000962</name>
    <name evidence="2" type="ORF">EG328_009926</name>
</gene>
<keyword evidence="5" id="KW-1185">Reference proteome</keyword>
<reference evidence="2 4" key="1">
    <citation type="submission" date="2018-12" db="EMBL/GenBank/DDBJ databases">
        <title>Venturia inaequalis Genome Resource.</title>
        <authorList>
            <person name="Lichtner F.J."/>
        </authorList>
    </citation>
    <scope>NUCLEOTIDE SEQUENCE [LARGE SCALE GENOMIC DNA]</scope>
    <source>
        <strain evidence="2 4">120213</strain>
        <strain evidence="3 5">DMI_063113</strain>
    </source>
</reference>
<dbReference type="PANTHER" id="PTHR10622:SF10">
    <property type="entry name" value="HET DOMAIN-CONTAINING PROTEIN"/>
    <property type="match status" value="1"/>
</dbReference>
<feature type="domain" description="Heterokaryon incompatibility" evidence="1">
    <location>
        <begin position="22"/>
        <end position="112"/>
    </location>
</feature>
<accession>A0A8H3VAI8</accession>
<dbReference type="EMBL" id="WNWR01000122">
    <property type="protein sequence ID" value="KAE9990771.1"/>
    <property type="molecule type" value="Genomic_DNA"/>
</dbReference>
<sequence>MRLLNTGTLELQNFIGEELPHYAILSHTWQPDEAVYNDLLRGDWKSKASFKKISGFCSLANSSGYTWCWIDTLCIDQSSSAELSEAINSMFRWYSQAQVCYAYLADVRIDHTAPVQQELEQFERSRWHTRGWTLQELITPRSVEFYDEDWLQIGTRLVLSESLSRVTGIHTELLGRCSDASLSLKDYCVAERMSWAAGRVTSRAEDLAYCLLGIFDINMPLLYGEGHRAFERLQLRILAESEDFTLFAWKGRLVSDADKTPQTLLARSASDFGELRVTQDTKERAWSYSSLDIGSCFKVHTELLILYSQNRIKISRADDYVPEQPAKRLDMIALSMAVVPKFYQAPAYMILCKMRNSKTQILCLPVKTHSRPQTYSKLGSPVMIDLALLENNTIHFERASVLLNTKPNKDRRRQQSSLETSTIFVSVQNGGHTIKHSFVHSGISCTALCLTQDYNNIIILQGCEPGSNAKAKSAHWTSITTYDETLPTEADEEKTIDLKFGDYAHKLLPNGVHIYSTLKRRSREWYCSQQATIDTTGSIKSATNLCGNILALDVKAILPDGRPGDLKLLDLNSHFEDRSALERWLRSKKADGMATRGPIV</sequence>
<evidence type="ECO:0000313" key="2">
    <source>
        <dbReference type="EMBL" id="KAE9983434.1"/>
    </source>
</evidence>
<dbReference type="Proteomes" id="UP000447873">
    <property type="component" value="Unassembled WGS sequence"/>
</dbReference>
<dbReference type="Proteomes" id="UP000490939">
    <property type="component" value="Unassembled WGS sequence"/>
</dbReference>
<proteinExistence type="predicted"/>
<dbReference type="EMBL" id="WNWS01000062">
    <property type="protein sequence ID" value="KAE9983434.1"/>
    <property type="molecule type" value="Genomic_DNA"/>
</dbReference>
<evidence type="ECO:0000313" key="5">
    <source>
        <dbReference type="Proteomes" id="UP000490939"/>
    </source>
</evidence>
<dbReference type="InterPro" id="IPR010730">
    <property type="entry name" value="HET"/>
</dbReference>